<dbReference type="SUPFAM" id="SSF142906">
    <property type="entry name" value="YjbR-like"/>
    <property type="match status" value="1"/>
</dbReference>
<dbReference type="EMBL" id="BONK01000023">
    <property type="protein sequence ID" value="GIG23693.1"/>
    <property type="molecule type" value="Genomic_DNA"/>
</dbReference>
<keyword evidence="2" id="KW-1185">Reference proteome</keyword>
<organism evidence="1 2">
    <name type="scientific">Cellulomonas chitinilytica</name>
    <dbReference type="NCBI Taxonomy" id="398759"/>
    <lineage>
        <taxon>Bacteria</taxon>
        <taxon>Bacillati</taxon>
        <taxon>Actinomycetota</taxon>
        <taxon>Actinomycetes</taxon>
        <taxon>Micrococcales</taxon>
        <taxon>Cellulomonadaceae</taxon>
        <taxon>Cellulomonas</taxon>
    </lineage>
</organism>
<dbReference type="AlphaFoldDB" id="A0A919U1Y5"/>
<dbReference type="InterPro" id="IPR038056">
    <property type="entry name" value="YjbR-like_sf"/>
</dbReference>
<accession>A0A919U1Y5</accession>
<sequence length="218" mass="24557">MWPDQSLVSVHPSAQCIPHAGQTHSVWCRSSVQPHVTNRSDGRPGPFVVQRWPAGHAAGGTRTQPRGVCCHFDQSTTRTIEQVYEWRGMPGIATMGDMTPGGMDEDDVRRLALALPDVTERTSWGRPAWFHHHMVARMWDDDRVTVRVEDDGERRALVEQEPDLFQTTDHHAGTAYLLVRLAAADEETLRAVLAESWWWAAPPSWRRTRPEMGPPAPS</sequence>
<gene>
    <name evidence="1" type="ORF">Cch01nite_44170</name>
</gene>
<protein>
    <recommendedName>
        <fullName evidence="3">MmcQ/YjbR family DNA-binding protein</fullName>
    </recommendedName>
</protein>
<evidence type="ECO:0000313" key="2">
    <source>
        <dbReference type="Proteomes" id="UP000632740"/>
    </source>
</evidence>
<comment type="caution">
    <text evidence="1">The sequence shown here is derived from an EMBL/GenBank/DDBJ whole genome shotgun (WGS) entry which is preliminary data.</text>
</comment>
<evidence type="ECO:0008006" key="3">
    <source>
        <dbReference type="Google" id="ProtNLM"/>
    </source>
</evidence>
<evidence type="ECO:0000313" key="1">
    <source>
        <dbReference type="EMBL" id="GIG23693.1"/>
    </source>
</evidence>
<reference evidence="1" key="1">
    <citation type="submission" date="2021-01" db="EMBL/GenBank/DDBJ databases">
        <title>Whole genome shotgun sequence of Cellulomonas chitinilytica NBRC 110799.</title>
        <authorList>
            <person name="Komaki H."/>
            <person name="Tamura T."/>
        </authorList>
    </citation>
    <scope>NUCLEOTIDE SEQUENCE</scope>
    <source>
        <strain evidence="1">NBRC 110799</strain>
    </source>
</reference>
<dbReference type="Pfam" id="PF04237">
    <property type="entry name" value="YjbR"/>
    <property type="match status" value="1"/>
</dbReference>
<dbReference type="Proteomes" id="UP000632740">
    <property type="component" value="Unassembled WGS sequence"/>
</dbReference>
<name>A0A919U1Y5_9CELL</name>
<dbReference type="InterPro" id="IPR058532">
    <property type="entry name" value="YjbR/MT2646/Rv2570-like"/>
</dbReference>
<proteinExistence type="predicted"/>